<name>A0A1A8Z626_PLAOA</name>
<organism evidence="1 2">
    <name type="scientific">Plasmodium ovale wallikeri</name>
    <dbReference type="NCBI Taxonomy" id="864142"/>
    <lineage>
        <taxon>Eukaryota</taxon>
        <taxon>Sar</taxon>
        <taxon>Alveolata</taxon>
        <taxon>Apicomplexa</taxon>
        <taxon>Aconoidasida</taxon>
        <taxon>Haemosporida</taxon>
        <taxon>Plasmodiidae</taxon>
        <taxon>Plasmodium</taxon>
        <taxon>Plasmodium (Plasmodium)</taxon>
    </lineage>
</organism>
<gene>
    <name evidence="1" type="ORF">POVWA2_037430</name>
</gene>
<evidence type="ECO:0000313" key="2">
    <source>
        <dbReference type="Proteomes" id="UP000078550"/>
    </source>
</evidence>
<protein>
    <submittedName>
        <fullName evidence="1">Uncharacterized protein</fullName>
    </submittedName>
</protein>
<proteinExistence type="predicted"/>
<evidence type="ECO:0000313" key="1">
    <source>
        <dbReference type="EMBL" id="SBT39269.1"/>
    </source>
</evidence>
<reference evidence="2" key="1">
    <citation type="submission" date="2016-05" db="EMBL/GenBank/DDBJ databases">
        <authorList>
            <person name="Naeem Raeece"/>
        </authorList>
    </citation>
    <scope>NUCLEOTIDE SEQUENCE [LARGE SCALE GENOMIC DNA]</scope>
</reference>
<accession>A0A1A8Z626</accession>
<dbReference type="Proteomes" id="UP000078550">
    <property type="component" value="Unassembled WGS sequence"/>
</dbReference>
<dbReference type="EMBL" id="FLRE01000144">
    <property type="protein sequence ID" value="SBT39269.1"/>
    <property type="molecule type" value="Genomic_DNA"/>
</dbReference>
<sequence length="73" mass="7978">MHRVLACQRMSQDISKKEGTCSTRNAFCSIIGVILHSSPPPTLPSLVKRLPFLVNFSTATTGRRNYILSVGSS</sequence>
<dbReference type="AlphaFoldDB" id="A0A1A8Z626"/>